<keyword evidence="1" id="KW-0812">Transmembrane</keyword>
<dbReference type="Proteomes" id="UP000078512">
    <property type="component" value="Unassembled WGS sequence"/>
</dbReference>
<keyword evidence="3" id="KW-1185">Reference proteome</keyword>
<protein>
    <submittedName>
        <fullName evidence="2">Uncharacterized protein</fullName>
    </submittedName>
</protein>
<proteinExistence type="predicted"/>
<evidence type="ECO:0000256" key="1">
    <source>
        <dbReference type="SAM" id="Phobius"/>
    </source>
</evidence>
<feature type="transmembrane region" description="Helical" evidence="1">
    <location>
        <begin position="55"/>
        <end position="78"/>
    </location>
</feature>
<dbReference type="EMBL" id="KV442060">
    <property type="protein sequence ID" value="OAQ27081.1"/>
    <property type="molecule type" value="Genomic_DNA"/>
</dbReference>
<keyword evidence="1" id="KW-1133">Transmembrane helix</keyword>
<accession>A0A197JRJ9</accession>
<evidence type="ECO:0000313" key="3">
    <source>
        <dbReference type="Proteomes" id="UP000078512"/>
    </source>
</evidence>
<dbReference type="AlphaFoldDB" id="A0A197JRJ9"/>
<organism evidence="2 3">
    <name type="scientific">Linnemannia elongata AG-77</name>
    <dbReference type="NCBI Taxonomy" id="1314771"/>
    <lineage>
        <taxon>Eukaryota</taxon>
        <taxon>Fungi</taxon>
        <taxon>Fungi incertae sedis</taxon>
        <taxon>Mucoromycota</taxon>
        <taxon>Mortierellomycotina</taxon>
        <taxon>Mortierellomycetes</taxon>
        <taxon>Mortierellales</taxon>
        <taxon>Mortierellaceae</taxon>
        <taxon>Linnemannia</taxon>
    </lineage>
</organism>
<gene>
    <name evidence="2" type="ORF">K457DRAFT_659817</name>
</gene>
<name>A0A197JRJ9_9FUNG</name>
<reference evidence="2 3" key="1">
    <citation type="submission" date="2016-05" db="EMBL/GenBank/DDBJ databases">
        <title>Genome sequencing reveals origins of a unique bacterial endosymbiosis in the earliest lineages of terrestrial Fungi.</title>
        <authorList>
            <consortium name="DOE Joint Genome Institute"/>
            <person name="Uehling J."/>
            <person name="Gryganskyi A."/>
            <person name="Hameed K."/>
            <person name="Tschaplinski T."/>
            <person name="Misztal P."/>
            <person name="Wu S."/>
            <person name="Desiro A."/>
            <person name="Vande Pol N."/>
            <person name="Du Z.-Y."/>
            <person name="Zienkiewicz A."/>
            <person name="Zienkiewicz K."/>
            <person name="Morin E."/>
            <person name="Tisserant E."/>
            <person name="Splivallo R."/>
            <person name="Hainaut M."/>
            <person name="Henrissat B."/>
            <person name="Ohm R."/>
            <person name="Kuo A."/>
            <person name="Yan J."/>
            <person name="Lipzen A."/>
            <person name="Nolan M."/>
            <person name="Labutti K."/>
            <person name="Barry K."/>
            <person name="Goldstein A."/>
            <person name="Labbe J."/>
            <person name="Schadt C."/>
            <person name="Tuskan G."/>
            <person name="Grigoriev I."/>
            <person name="Martin F."/>
            <person name="Vilgalys R."/>
            <person name="Bonito G."/>
        </authorList>
    </citation>
    <scope>NUCLEOTIDE SEQUENCE [LARGE SCALE GENOMIC DNA]</scope>
    <source>
        <strain evidence="2 3">AG-77</strain>
    </source>
</reference>
<evidence type="ECO:0000313" key="2">
    <source>
        <dbReference type="EMBL" id="OAQ27081.1"/>
    </source>
</evidence>
<sequence>MFCHHCHHKKTGGLRALQNQKKKSYMGDGVKGCNRGQWVCYCCCFLPPRKSDDVFVYVVYACFLSFAAIFCLLLAFLFGDKKNARLFWSQMTHMHKRRVT</sequence>
<keyword evidence="1" id="KW-0472">Membrane</keyword>